<evidence type="ECO:0000259" key="1">
    <source>
        <dbReference type="Pfam" id="PF07484"/>
    </source>
</evidence>
<feature type="domain" description="Phage tail collar" evidence="1">
    <location>
        <begin position="2"/>
        <end position="54"/>
    </location>
</feature>
<evidence type="ECO:0000313" key="3">
    <source>
        <dbReference type="Proteomes" id="UP000027604"/>
    </source>
</evidence>
<sequence length="228" mass="23127">MLSAFPFAPKGWMFCNGQVLNINTNAALYALIGTTYGGDGRTTFALPDLRGRIPVALNGTPAPDRIVTAPVTTPGGAGNPNMGDTLGSNVRLTSSGNVTVALTQANLPAHTHTASVSTPPSVVNMNITASLDNGNSITPIANGYLAQSKANGASVSSVYIDKLGTTGSVTMAGGSAQVTVATTVTNSNTGSGQPLQAPTTVTATSAPTPPFLAMQYIIAVEGYFPQRN</sequence>
<proteinExistence type="predicted"/>
<evidence type="ECO:0000313" key="2">
    <source>
        <dbReference type="EMBL" id="CDG84042.1"/>
    </source>
</evidence>
<dbReference type="InterPro" id="IPR037053">
    <property type="entry name" value="Phage_tail_collar_dom_sf"/>
</dbReference>
<dbReference type="EMBL" id="HG322949">
    <property type="protein sequence ID" value="CDG84042.1"/>
    <property type="molecule type" value="Genomic_DNA"/>
</dbReference>
<dbReference type="PATRIC" id="fig|1349767.4.peg.29"/>
<dbReference type="eggNOG" id="COG4675">
    <property type="taxonomic scope" value="Bacteria"/>
</dbReference>
<dbReference type="Gene3D" id="3.90.1340.10">
    <property type="entry name" value="Phage tail collar domain"/>
    <property type="match status" value="1"/>
</dbReference>
<dbReference type="InterPro" id="IPR011083">
    <property type="entry name" value="Phage_tail_collar_dom"/>
</dbReference>
<dbReference type="STRING" id="1349767.GJA_3425"/>
<dbReference type="KEGG" id="jag:GJA_3425"/>
<keyword evidence="3" id="KW-1185">Reference proteome</keyword>
<protein>
    <submittedName>
        <fullName evidence="2">Phage Tail Collar domain protein</fullName>
    </submittedName>
</protein>
<accession>W0V9V8</accession>
<gene>
    <name evidence="2" type="ORF">GJA_3425</name>
</gene>
<name>W0V9V8_9BURK</name>
<dbReference type="Pfam" id="PF07484">
    <property type="entry name" value="Collar"/>
    <property type="match status" value="1"/>
</dbReference>
<dbReference type="Proteomes" id="UP000027604">
    <property type="component" value="Chromosome I"/>
</dbReference>
<dbReference type="SUPFAM" id="SSF88874">
    <property type="entry name" value="Receptor-binding domain of short tail fibre protein gp12"/>
    <property type="match status" value="1"/>
</dbReference>
<dbReference type="HOGENOM" id="CLU_087872_1_1_4"/>
<dbReference type="AlphaFoldDB" id="W0V9V8"/>
<reference evidence="2 3" key="1">
    <citation type="journal article" date="2015" name="Genome Announc.">
        <title>Genome Sequence of Mushroom Soft-Rot Pathogen Janthinobacterium agaricidamnosum.</title>
        <authorList>
            <person name="Graupner K."/>
            <person name="Lackner G."/>
            <person name="Hertweck C."/>
        </authorList>
    </citation>
    <scope>NUCLEOTIDE SEQUENCE [LARGE SCALE GENOMIC DNA]</scope>
    <source>
        <strain evidence="3">NBRC 102515 / DSM 9628</strain>
    </source>
</reference>
<organism evidence="2 3">
    <name type="scientific">Janthinobacterium agaricidamnosum NBRC 102515 = DSM 9628</name>
    <dbReference type="NCBI Taxonomy" id="1349767"/>
    <lineage>
        <taxon>Bacteria</taxon>
        <taxon>Pseudomonadati</taxon>
        <taxon>Pseudomonadota</taxon>
        <taxon>Betaproteobacteria</taxon>
        <taxon>Burkholderiales</taxon>
        <taxon>Oxalobacteraceae</taxon>
        <taxon>Janthinobacterium</taxon>
    </lineage>
</organism>